<feature type="region of interest" description="Disordered" evidence="1">
    <location>
        <begin position="141"/>
        <end position="165"/>
    </location>
</feature>
<feature type="compositionally biased region" description="Basic and acidic residues" evidence="1">
    <location>
        <begin position="156"/>
        <end position="165"/>
    </location>
</feature>
<comment type="caution">
    <text evidence="2">The sequence shown here is derived from an EMBL/GenBank/DDBJ whole genome shotgun (WGS) entry which is preliminary data.</text>
</comment>
<organism evidence="2 3">
    <name type="scientific">Ophiocordyceps polyrhachis-furcata BCC 54312</name>
    <dbReference type="NCBI Taxonomy" id="1330021"/>
    <lineage>
        <taxon>Eukaryota</taxon>
        <taxon>Fungi</taxon>
        <taxon>Dikarya</taxon>
        <taxon>Ascomycota</taxon>
        <taxon>Pezizomycotina</taxon>
        <taxon>Sordariomycetes</taxon>
        <taxon>Hypocreomycetidae</taxon>
        <taxon>Hypocreales</taxon>
        <taxon>Ophiocordycipitaceae</taxon>
        <taxon>Ophiocordyceps</taxon>
    </lineage>
</organism>
<evidence type="ECO:0000313" key="2">
    <source>
        <dbReference type="EMBL" id="RCI09081.1"/>
    </source>
</evidence>
<evidence type="ECO:0000256" key="1">
    <source>
        <dbReference type="SAM" id="MobiDB-lite"/>
    </source>
</evidence>
<dbReference type="EMBL" id="LKCN02000017">
    <property type="protein sequence ID" value="RCI09081.1"/>
    <property type="molecule type" value="Genomic_DNA"/>
</dbReference>
<feature type="compositionally biased region" description="Polar residues" evidence="1">
    <location>
        <begin position="241"/>
        <end position="254"/>
    </location>
</feature>
<feature type="compositionally biased region" description="Low complexity" evidence="1">
    <location>
        <begin position="144"/>
        <end position="155"/>
    </location>
</feature>
<feature type="compositionally biased region" description="Polar residues" evidence="1">
    <location>
        <begin position="184"/>
        <end position="193"/>
    </location>
</feature>
<feature type="compositionally biased region" description="Basic and acidic residues" evidence="1">
    <location>
        <begin position="103"/>
        <end position="113"/>
    </location>
</feature>
<feature type="region of interest" description="Disordered" evidence="1">
    <location>
        <begin position="79"/>
        <end position="126"/>
    </location>
</feature>
<feature type="region of interest" description="Disordered" evidence="1">
    <location>
        <begin position="372"/>
        <end position="398"/>
    </location>
</feature>
<feature type="compositionally biased region" description="Basic and acidic residues" evidence="1">
    <location>
        <begin position="375"/>
        <end position="384"/>
    </location>
</feature>
<keyword evidence="3" id="KW-1185">Reference proteome</keyword>
<dbReference type="AlphaFoldDB" id="A0A367L3T1"/>
<name>A0A367L3T1_9HYPO</name>
<accession>A0A367L3T1</accession>
<dbReference type="Proteomes" id="UP000253664">
    <property type="component" value="Unassembled WGS sequence"/>
</dbReference>
<feature type="region of interest" description="Disordered" evidence="1">
    <location>
        <begin position="237"/>
        <end position="273"/>
    </location>
</feature>
<gene>
    <name evidence="2" type="ORF">L249_5127</name>
</gene>
<feature type="region of interest" description="Disordered" evidence="1">
    <location>
        <begin position="184"/>
        <end position="206"/>
    </location>
</feature>
<proteinExistence type="predicted"/>
<dbReference type="OrthoDB" id="3550599at2759"/>
<evidence type="ECO:0000313" key="3">
    <source>
        <dbReference type="Proteomes" id="UP000253664"/>
    </source>
</evidence>
<protein>
    <submittedName>
        <fullName evidence="2">Uncharacterized protein</fullName>
    </submittedName>
</protein>
<sequence>MPAFLHLHLLPRHRFNLGRLIIRLNSSINLNMLLQKASPWTVVTLEQVSSSMLEYLPWLREVLLGGWPAAEELDTMQRRQMEPGSSLPPQTWTKGRDAQLAGGEERLQTKRALDPQPGGRRTARKSVRSVLFTSLARKGATPNVAQAVASDSTADATKDDAVTDAARDAAREAAWKAVTNAVQEATRKNGTSDATKDIASSVPSQEITPAAVHAPLVVPEYHEDDRKNFHIVRVPRRRHSGPNSCAKTVQTGTDPSPCAAPHQEPTAQVVPTPTAKSMKKTFEAAAFDAGVYSQAGAGKPPAGVTIQPRQEARPSCAEDDRVYVHANPAIHRSHNRSEEWHKEKAREIKDRGGRKAWSGKVVKRVQWTAHVQESLSKDKGERRTTPQPRTFSRPLDFGDVPESKLPDDVLKNPAWLKACEWFRKMKRLQDHRERAARRSEHETRQFYGNVVARKRPIMGEDGSAATRARTA</sequence>
<dbReference type="STRING" id="1330021.A0A367L3T1"/>
<reference evidence="2 3" key="1">
    <citation type="journal article" date="2015" name="BMC Genomics">
        <title>Insights from the genome of Ophiocordyceps polyrhachis-furcata to pathogenicity and host specificity in insect fungi.</title>
        <authorList>
            <person name="Wichadakul D."/>
            <person name="Kobmoo N."/>
            <person name="Ingsriswang S."/>
            <person name="Tangphatsornruang S."/>
            <person name="Chantasingh D."/>
            <person name="Luangsa-ard J.J."/>
            <person name="Eurwilaichitr L."/>
        </authorList>
    </citation>
    <scope>NUCLEOTIDE SEQUENCE [LARGE SCALE GENOMIC DNA]</scope>
    <source>
        <strain evidence="2 3">BCC 54312</strain>
    </source>
</reference>